<dbReference type="EMBL" id="MDKE01000022">
    <property type="protein sequence ID" value="OIN09070.1"/>
    <property type="molecule type" value="Genomic_DNA"/>
</dbReference>
<dbReference type="AlphaFoldDB" id="A0A1J4QDE2"/>
<dbReference type="STRING" id="1414654.BFR47_01990"/>
<keyword evidence="2" id="KW-1185">Reference proteome</keyword>
<evidence type="ECO:0000313" key="1">
    <source>
        <dbReference type="EMBL" id="OIN09070.1"/>
    </source>
</evidence>
<protein>
    <submittedName>
        <fullName evidence="1">Uncharacterized protein</fullName>
    </submittedName>
</protein>
<reference evidence="1 2" key="1">
    <citation type="submission" date="2016-07" db="EMBL/GenBank/DDBJ databases">
        <title>Draft Genome Sequence of Oceanisphaera psychrotolerans, isolated from coastal sediment samples.</title>
        <authorList>
            <person name="Zhuo S."/>
            <person name="Ruan Z."/>
        </authorList>
    </citation>
    <scope>NUCLEOTIDE SEQUENCE [LARGE SCALE GENOMIC DNA]</scope>
    <source>
        <strain evidence="1 2">LAM-WHM-ZC</strain>
    </source>
</reference>
<dbReference type="Proteomes" id="UP000243073">
    <property type="component" value="Unassembled WGS sequence"/>
</dbReference>
<sequence length="296" mass="30861">MSWTQTTLTWPPSAASIETAAGSVLTGLPAAQQQAIGTLNTAAGAVSFAPHALSGEAAGLLHLRDQLNQLLVGGHRLTVTPYDYGVGQVEDSGHYLAPGNAAKRLADKLQDTADPHRPTGTLHVQGLLITAATLAEFASSLQQITALLPIPELCTCTRRAQAEQQHAQTRMQTPATGITPKWVPGRHQYAPLRPAVTTLGAQLAQLESLAGDAHNPVAKLTALAGKRAAWLDQQRQQLANLKAGLSGTLYGLQASGSPSTVAASLTGGLPGFEHAHTAAVLLVSAQPLTFFKELLP</sequence>
<accession>A0A1J4QDE2</accession>
<organism evidence="1 2">
    <name type="scientific">Oceanisphaera psychrotolerans</name>
    <dbReference type="NCBI Taxonomy" id="1414654"/>
    <lineage>
        <taxon>Bacteria</taxon>
        <taxon>Pseudomonadati</taxon>
        <taxon>Pseudomonadota</taxon>
        <taxon>Gammaproteobacteria</taxon>
        <taxon>Aeromonadales</taxon>
        <taxon>Aeromonadaceae</taxon>
        <taxon>Oceanisphaera</taxon>
    </lineage>
</organism>
<dbReference type="OrthoDB" id="6399296at2"/>
<gene>
    <name evidence="1" type="ORF">BFR47_01990</name>
</gene>
<proteinExistence type="predicted"/>
<comment type="caution">
    <text evidence="1">The sequence shown here is derived from an EMBL/GenBank/DDBJ whole genome shotgun (WGS) entry which is preliminary data.</text>
</comment>
<name>A0A1J4QDE2_9GAMM</name>
<dbReference type="RefSeq" id="WP_071472738.1">
    <property type="nucleotide sequence ID" value="NZ_MDKE01000022.1"/>
</dbReference>
<evidence type="ECO:0000313" key="2">
    <source>
        <dbReference type="Proteomes" id="UP000243073"/>
    </source>
</evidence>